<name>A0A8S5T8B3_9CAUD</name>
<accession>A0A8S5T8B3</accession>
<proteinExistence type="predicted"/>
<dbReference type="EMBL" id="BK032772">
    <property type="protein sequence ID" value="DAF59581.1"/>
    <property type="molecule type" value="Genomic_DNA"/>
</dbReference>
<sequence>MNEKEAIEQLQGEYLATNGTETPARVRYHNEALDTAIAALNEVQEYHATGRTPSMVRALQVAYIRAKKRLDEYIAIGTPEQCREALNKQTEKTVRDQLKTKYIWAVGYCPVCGTGITSRWNYCQNCGQKVKWEPYRFGEKEGDRYDD</sequence>
<evidence type="ECO:0000313" key="1">
    <source>
        <dbReference type="EMBL" id="DAF59581.1"/>
    </source>
</evidence>
<protein>
    <submittedName>
        <fullName evidence="1">Zinc-ribbon containing domain protein</fullName>
    </submittedName>
</protein>
<organism evidence="1">
    <name type="scientific">Siphoviridae sp. ctmIh35</name>
    <dbReference type="NCBI Taxonomy" id="2827932"/>
    <lineage>
        <taxon>Viruses</taxon>
        <taxon>Duplodnaviria</taxon>
        <taxon>Heunggongvirae</taxon>
        <taxon>Uroviricota</taxon>
        <taxon>Caudoviricetes</taxon>
    </lineage>
</organism>
<reference evidence="1" key="1">
    <citation type="journal article" date="2021" name="Proc. Natl. Acad. Sci. U.S.A.">
        <title>A Catalog of Tens of Thousands of Viruses from Human Metagenomes Reveals Hidden Associations with Chronic Diseases.</title>
        <authorList>
            <person name="Tisza M.J."/>
            <person name="Buck C.B."/>
        </authorList>
    </citation>
    <scope>NUCLEOTIDE SEQUENCE</scope>
    <source>
        <strain evidence="1">CtmIh35</strain>
    </source>
</reference>